<reference evidence="1 2" key="1">
    <citation type="submission" date="2016-10" db="EMBL/GenBank/DDBJ databases">
        <title>Comparative genomics of Bacillus thuringiensis reveals a path to pathogens against multiple invertebrate hosts.</title>
        <authorList>
            <person name="Zheng J."/>
            <person name="Gao Q."/>
            <person name="Liu H."/>
            <person name="Peng D."/>
            <person name="Ruan L."/>
            <person name="Sun M."/>
        </authorList>
    </citation>
    <scope>NUCLEOTIDE SEQUENCE [LARGE SCALE GENOMIC DNA]</scope>
    <source>
        <strain evidence="1">BGSC 4CA1</strain>
    </source>
</reference>
<organism evidence="1 2">
    <name type="scientific">Bacillus thuringiensis serovar yosoo</name>
    <dbReference type="NCBI Taxonomy" id="180848"/>
    <lineage>
        <taxon>Bacteria</taxon>
        <taxon>Bacillati</taxon>
        <taxon>Bacillota</taxon>
        <taxon>Bacilli</taxon>
        <taxon>Bacillales</taxon>
        <taxon>Bacillaceae</taxon>
        <taxon>Bacillus</taxon>
        <taxon>Bacillus cereus group</taxon>
    </lineage>
</organism>
<protein>
    <submittedName>
        <fullName evidence="1">Uncharacterized protein</fullName>
    </submittedName>
</protein>
<sequence length="167" mass="19607">MKRRNSRMNTEDKIYAEKVLKNLFIGSQVDGLQFGISSGAIKIQFTNFHDSVDYDEQLYINIESKWCLFNKPQKRYPLNEDEFEVYSEEEEYERIFKIRRQKVTDIQLGLESPHLIITLDSGQIIFLNGFHDYYECWHAGVLCEQWLVVAAPGNEIATWAPDAFIDK</sequence>
<evidence type="ECO:0000313" key="1">
    <source>
        <dbReference type="EMBL" id="OTY55888.1"/>
    </source>
</evidence>
<accession>A0A9X6IEB6</accession>
<gene>
    <name evidence="1" type="ORF">BK746_18700</name>
</gene>
<dbReference type="Proteomes" id="UP000195129">
    <property type="component" value="Unassembled WGS sequence"/>
</dbReference>
<name>A0A9X6IEB6_BACTU</name>
<evidence type="ECO:0000313" key="2">
    <source>
        <dbReference type="Proteomes" id="UP000195129"/>
    </source>
</evidence>
<dbReference type="AlphaFoldDB" id="A0A9X6IEB6"/>
<dbReference type="EMBL" id="NFDN01000067">
    <property type="protein sequence ID" value="OTY55888.1"/>
    <property type="molecule type" value="Genomic_DNA"/>
</dbReference>
<proteinExistence type="predicted"/>
<comment type="caution">
    <text evidence="1">The sequence shown here is derived from an EMBL/GenBank/DDBJ whole genome shotgun (WGS) entry which is preliminary data.</text>
</comment>